<dbReference type="PANTHER" id="PTHR45947">
    <property type="entry name" value="SULFOQUINOVOSYL TRANSFERASE SQD2"/>
    <property type="match status" value="1"/>
</dbReference>
<keyword evidence="3" id="KW-0808">Transferase</keyword>
<dbReference type="Pfam" id="PF13579">
    <property type="entry name" value="Glyco_trans_4_4"/>
    <property type="match status" value="1"/>
</dbReference>
<dbReference type="InterPro" id="IPR028098">
    <property type="entry name" value="Glyco_trans_4-like_N"/>
</dbReference>
<dbReference type="SUPFAM" id="SSF53756">
    <property type="entry name" value="UDP-Glycosyltransferase/glycogen phosphorylase"/>
    <property type="match status" value="1"/>
</dbReference>
<feature type="domain" description="Glycosyl transferase family 1" evidence="1">
    <location>
        <begin position="190"/>
        <end position="349"/>
    </location>
</feature>
<sequence>MLLGCFWPGNDASGPNQSFRGLATALGDAFDFSVVAASGPPGAAPLVDARADWRDLGFARARYLDDGRFGARGLARLLRETPHDVLCLNSVFDRGYTLPALTLRRLGLIPRRPTLLSPRGEFDDGALAIRSARKRAFLALAGRSGLWSGVTFHATGEAEAAAMRAGLGPNRPIVVAPNVRLPIETRFEPAGDDRLRIAFVGRIVPIKRLDFALEVLAKVRVPVVLDVYGPAEDEAHARACFERAAALPAHVAVRRHGAVDGAAVAAALGRADLFLSPTGGENFGHAIYEALACGVPVVISDRTPWRDLAAATAGWDLSLDRPDDFVAAIERFAAMPPGERARWRAGARARALAWTEASGAVAANRRMLAALAGTTGDPRP</sequence>
<dbReference type="RefSeq" id="WP_126539557.1">
    <property type="nucleotide sequence ID" value="NZ_BSPM01000007.1"/>
</dbReference>
<dbReference type="Pfam" id="PF00534">
    <property type="entry name" value="Glycos_transf_1"/>
    <property type="match status" value="1"/>
</dbReference>
<reference evidence="3 4" key="1">
    <citation type="submission" date="2019-03" db="EMBL/GenBank/DDBJ databases">
        <title>Genomic Encyclopedia of Type Strains, Phase IV (KMG-IV): sequencing the most valuable type-strain genomes for metagenomic binning, comparative biology and taxonomic classification.</title>
        <authorList>
            <person name="Goeker M."/>
        </authorList>
    </citation>
    <scope>NUCLEOTIDE SEQUENCE [LARGE SCALE GENOMIC DNA]</scope>
    <source>
        <strain evidence="3 4">DSM 102969</strain>
    </source>
</reference>
<comment type="caution">
    <text evidence="3">The sequence shown here is derived from an EMBL/GenBank/DDBJ whole genome shotgun (WGS) entry which is preliminary data.</text>
</comment>
<accession>A0A4V3CVG0</accession>
<evidence type="ECO:0000259" key="2">
    <source>
        <dbReference type="Pfam" id="PF13579"/>
    </source>
</evidence>
<dbReference type="EMBL" id="SNXY01000010">
    <property type="protein sequence ID" value="TDP82318.1"/>
    <property type="molecule type" value="Genomic_DNA"/>
</dbReference>
<dbReference type="AlphaFoldDB" id="A0A4V3CVG0"/>
<keyword evidence="4" id="KW-1185">Reference proteome</keyword>
<dbReference type="Gene3D" id="3.40.50.2000">
    <property type="entry name" value="Glycogen Phosphorylase B"/>
    <property type="match status" value="1"/>
</dbReference>
<name>A0A4V3CVG0_9HYPH</name>
<dbReference type="OrthoDB" id="9781738at2"/>
<dbReference type="GO" id="GO:0016757">
    <property type="term" value="F:glycosyltransferase activity"/>
    <property type="evidence" value="ECO:0007669"/>
    <property type="project" value="InterPro"/>
</dbReference>
<gene>
    <name evidence="3" type="ORF">EDD54_3585</name>
</gene>
<feature type="domain" description="Glycosyltransferase subfamily 4-like N-terminal" evidence="2">
    <location>
        <begin position="13"/>
        <end position="178"/>
    </location>
</feature>
<organism evidence="3 4">
    <name type="scientific">Oharaeibacter diazotrophicus</name>
    <dbReference type="NCBI Taxonomy" id="1920512"/>
    <lineage>
        <taxon>Bacteria</taxon>
        <taxon>Pseudomonadati</taxon>
        <taxon>Pseudomonadota</taxon>
        <taxon>Alphaproteobacteria</taxon>
        <taxon>Hyphomicrobiales</taxon>
        <taxon>Pleomorphomonadaceae</taxon>
        <taxon>Oharaeibacter</taxon>
    </lineage>
</organism>
<proteinExistence type="predicted"/>
<evidence type="ECO:0000313" key="3">
    <source>
        <dbReference type="EMBL" id="TDP82318.1"/>
    </source>
</evidence>
<evidence type="ECO:0000259" key="1">
    <source>
        <dbReference type="Pfam" id="PF00534"/>
    </source>
</evidence>
<dbReference type="InterPro" id="IPR050194">
    <property type="entry name" value="Glycosyltransferase_grp1"/>
</dbReference>
<evidence type="ECO:0000313" key="4">
    <source>
        <dbReference type="Proteomes" id="UP000294547"/>
    </source>
</evidence>
<protein>
    <submittedName>
        <fullName evidence="3">Glycosyltransferase involved in cell wall biosynthesis</fullName>
    </submittedName>
</protein>
<dbReference type="Proteomes" id="UP000294547">
    <property type="component" value="Unassembled WGS sequence"/>
</dbReference>
<dbReference type="InterPro" id="IPR001296">
    <property type="entry name" value="Glyco_trans_1"/>
</dbReference>
<dbReference type="PANTHER" id="PTHR45947:SF3">
    <property type="entry name" value="SULFOQUINOVOSYL TRANSFERASE SQD2"/>
    <property type="match status" value="1"/>
</dbReference>